<feature type="compositionally biased region" description="Polar residues" evidence="1">
    <location>
        <begin position="334"/>
        <end position="350"/>
    </location>
</feature>
<name>A0A4V4J9C9_AURPU</name>
<feature type="compositionally biased region" description="Basic residues" evidence="1">
    <location>
        <begin position="100"/>
        <end position="147"/>
    </location>
</feature>
<comment type="caution">
    <text evidence="2">The sequence shown here is derived from an EMBL/GenBank/DDBJ whole genome shotgun (WGS) entry which is preliminary data.</text>
</comment>
<feature type="region of interest" description="Disordered" evidence="1">
    <location>
        <begin position="439"/>
        <end position="459"/>
    </location>
</feature>
<gene>
    <name evidence="2" type="ORF">D6D10_01187</name>
</gene>
<dbReference type="Proteomes" id="UP000308953">
    <property type="component" value="Unassembled WGS sequence"/>
</dbReference>
<feature type="compositionally biased region" description="Basic residues" evidence="1">
    <location>
        <begin position="216"/>
        <end position="226"/>
    </location>
</feature>
<evidence type="ECO:0000313" key="3">
    <source>
        <dbReference type="Proteomes" id="UP000308953"/>
    </source>
</evidence>
<evidence type="ECO:0000313" key="2">
    <source>
        <dbReference type="EMBL" id="THX43298.1"/>
    </source>
</evidence>
<proteinExistence type="predicted"/>
<organism evidence="2 3">
    <name type="scientific">Aureobasidium pullulans</name>
    <name type="common">Black yeast</name>
    <name type="synonym">Pullularia pullulans</name>
    <dbReference type="NCBI Taxonomy" id="5580"/>
    <lineage>
        <taxon>Eukaryota</taxon>
        <taxon>Fungi</taxon>
        <taxon>Dikarya</taxon>
        <taxon>Ascomycota</taxon>
        <taxon>Pezizomycotina</taxon>
        <taxon>Dothideomycetes</taxon>
        <taxon>Dothideomycetidae</taxon>
        <taxon>Dothideales</taxon>
        <taxon>Saccotheciaceae</taxon>
        <taxon>Aureobasidium</taxon>
    </lineage>
</organism>
<evidence type="ECO:0000256" key="1">
    <source>
        <dbReference type="SAM" id="MobiDB-lite"/>
    </source>
</evidence>
<protein>
    <submittedName>
        <fullName evidence="2">Uncharacterized protein</fullName>
    </submittedName>
</protein>
<feature type="compositionally biased region" description="Polar residues" evidence="1">
    <location>
        <begin position="1"/>
        <end position="11"/>
    </location>
</feature>
<accession>A0A4V4J9C9</accession>
<reference evidence="2 3" key="1">
    <citation type="submission" date="2018-10" db="EMBL/GenBank/DDBJ databases">
        <title>Fifty Aureobasidium pullulans genomes reveal a recombining polyextremotolerant generalist.</title>
        <authorList>
            <person name="Gostincar C."/>
            <person name="Turk M."/>
            <person name="Zajc J."/>
            <person name="Gunde-Cimerman N."/>
        </authorList>
    </citation>
    <scope>NUCLEOTIDE SEQUENCE [LARGE SCALE GENOMIC DNA]</scope>
    <source>
        <strain evidence="2 3">EXF-9785</strain>
    </source>
</reference>
<feature type="compositionally biased region" description="Low complexity" evidence="1">
    <location>
        <begin position="70"/>
        <end position="98"/>
    </location>
</feature>
<dbReference type="AlphaFoldDB" id="A0A4V4J9C9"/>
<feature type="region of interest" description="Disordered" evidence="1">
    <location>
        <begin position="334"/>
        <end position="408"/>
    </location>
</feature>
<feature type="region of interest" description="Disordered" evidence="1">
    <location>
        <begin position="1"/>
        <end position="263"/>
    </location>
</feature>
<feature type="compositionally biased region" description="Basic and acidic residues" evidence="1">
    <location>
        <begin position="246"/>
        <end position="256"/>
    </location>
</feature>
<sequence>MAPQRNMNISQWIDDLEQANQPSESPAFINQHRATRKHGQGSGKGSLLEPFVDRVRHTRRTHPPESPRASNSATSSVTRPSSSSSSSSSSSTPSSSSSKRYQRKPRHHTKADKYHPKRKRRSHSKEKAKKQSKKKEKNAKRPHRRKHNSEVITGVVQSFHAKNVPKNRLTLKPSSKVGLYTKGRSSGPTRGKGYLVFSEMRFLQNPEPIGKEKPERKSKKKHKKRHELSEKEISRYFDSSKTQPEYNDRSRERHTTPLDATAPAAEAVKLTHTTSPVVLNLSDKPFLGFGSRGTHPPTTSYYSWSDSGRASSSLAKQIVPTFQPLAVGELQRDWSQSQTQAVPVEQNATQHLPVRQTADTRDGGSHDRTPEPVPDTNQAIIQPAKARLHSVDDERPVSETVSKKRKSEMRVPMHIVEPESNHNHANANMIGRAPSMRENDRLEGPLSTRSKVPAKADSKQYSEPWEELLQDCEVAARAPISAWYEDSLPQHIRYVSHEYANLQLWRPSGGNLWEYDYGDNFVGELVCPDQPEVVGDGEGDDLSYGDIVESLLEESQRDYDMPAGDEAYWEEGNASRHDGVQGYQIEDAEPVDEFATFWRPNILY</sequence>
<dbReference type="EMBL" id="QZAV01000012">
    <property type="protein sequence ID" value="THX43298.1"/>
    <property type="molecule type" value="Genomic_DNA"/>
</dbReference>
<feature type="compositionally biased region" description="Basic and acidic residues" evidence="1">
    <location>
        <begin position="358"/>
        <end position="370"/>
    </location>
</feature>